<feature type="compositionally biased region" description="Low complexity" evidence="1">
    <location>
        <begin position="105"/>
        <end position="122"/>
    </location>
</feature>
<organism evidence="2">
    <name type="scientific">Zea mays</name>
    <name type="common">Maize</name>
    <dbReference type="NCBI Taxonomy" id="4577"/>
    <lineage>
        <taxon>Eukaryota</taxon>
        <taxon>Viridiplantae</taxon>
        <taxon>Streptophyta</taxon>
        <taxon>Embryophyta</taxon>
        <taxon>Tracheophyta</taxon>
        <taxon>Spermatophyta</taxon>
        <taxon>Magnoliopsida</taxon>
        <taxon>Liliopsida</taxon>
        <taxon>Poales</taxon>
        <taxon>Poaceae</taxon>
        <taxon>PACMAD clade</taxon>
        <taxon>Panicoideae</taxon>
        <taxon>Andropogonodae</taxon>
        <taxon>Andropogoneae</taxon>
        <taxon>Tripsacinae</taxon>
        <taxon>Zea</taxon>
    </lineage>
</organism>
<dbReference type="AlphaFoldDB" id="C4JAU0"/>
<name>C4JAU0_MAIZE</name>
<feature type="compositionally biased region" description="Low complexity" evidence="1">
    <location>
        <begin position="215"/>
        <end position="225"/>
    </location>
</feature>
<feature type="compositionally biased region" description="Basic and acidic residues" evidence="1">
    <location>
        <begin position="190"/>
        <end position="203"/>
    </location>
</feature>
<protein>
    <submittedName>
        <fullName evidence="2">Uncharacterized protein</fullName>
    </submittedName>
</protein>
<feature type="compositionally biased region" description="Basic and acidic residues" evidence="1">
    <location>
        <begin position="237"/>
        <end position="258"/>
    </location>
</feature>
<feature type="compositionally biased region" description="Basic residues" evidence="1">
    <location>
        <begin position="123"/>
        <end position="136"/>
    </location>
</feature>
<sequence length="284" mass="29870">MGRRPPPLRPGLPLLQRRLLRQPVPRLHGRAGAAVHQHAPVPGPGAVPAERDEAVVGGQVHALLPAADPVRRHRRGQRPGGALLPPDRGRRHLPQGHGRGPAAVAGPRLRGGLQARAAPRLRPSARGRLPRRRHGARQAPAADHLAPRLPAVPERAGDGARRGGRRVRGARGGARPAHGHGRVRGAGELGGRDGGRARRRADQHGVPAPRRRARPGCAVRRAGVAHGRHFQGPRRGHGGELHGLRRDAGGELADRPVPEEPPGAHGPLRRAQAGLGRAQGGVPG</sequence>
<evidence type="ECO:0000256" key="1">
    <source>
        <dbReference type="SAM" id="MobiDB-lite"/>
    </source>
</evidence>
<evidence type="ECO:0000313" key="2">
    <source>
        <dbReference type="EMBL" id="ACR38290.1"/>
    </source>
</evidence>
<proteinExistence type="evidence at transcript level"/>
<feature type="region of interest" description="Disordered" evidence="1">
    <location>
        <begin position="65"/>
        <end position="284"/>
    </location>
</feature>
<accession>C4JAU0</accession>
<dbReference type="EMBL" id="BT087937">
    <property type="protein sequence ID" value="ACR38290.1"/>
    <property type="molecule type" value="mRNA"/>
</dbReference>
<reference evidence="2" key="1">
    <citation type="journal article" date="2009" name="PLoS Genet.">
        <title>Sequencing, mapping, and analysis of 27,455 maize full-length cDNAs.</title>
        <authorList>
            <person name="Soderlund C."/>
            <person name="Descour A."/>
            <person name="Kudrna D."/>
            <person name="Bomhoff M."/>
            <person name="Boyd L."/>
            <person name="Currie J."/>
            <person name="Angelova A."/>
            <person name="Collura K."/>
            <person name="Wissotski M."/>
            <person name="Ashley E."/>
            <person name="Morrow D."/>
            <person name="Fernandes J."/>
            <person name="Walbot V."/>
            <person name="Yu Y."/>
        </authorList>
    </citation>
    <scope>NUCLEOTIDE SEQUENCE</scope>
    <source>
        <strain evidence="2">B73</strain>
    </source>
</reference>
<feature type="region of interest" description="Disordered" evidence="1">
    <location>
        <begin position="29"/>
        <end position="49"/>
    </location>
</feature>
<feature type="compositionally biased region" description="Basic residues" evidence="1">
    <location>
        <begin position="226"/>
        <end position="236"/>
    </location>
</feature>